<name>A0A915J706_ROMCU</name>
<evidence type="ECO:0000256" key="1">
    <source>
        <dbReference type="SAM" id="MobiDB-lite"/>
    </source>
</evidence>
<reference evidence="3" key="1">
    <citation type="submission" date="2022-11" db="UniProtKB">
        <authorList>
            <consortium name="WormBaseParasite"/>
        </authorList>
    </citation>
    <scope>IDENTIFICATION</scope>
</reference>
<accession>A0A915J706</accession>
<feature type="region of interest" description="Disordered" evidence="1">
    <location>
        <begin position="1"/>
        <end position="24"/>
    </location>
</feature>
<sequence>MSQKSISSKQMWAGSETELDKDHTETKIEKLEDQTGTIARTVEHLERVSKSKSLWIFNFIWVGCYNSKKGPRPNIKIDLVRLEDKETIMANAKKLAHIDKNRKLPIIIAPNLTKQQQDERREKTKGKNPKQK</sequence>
<organism evidence="2 3">
    <name type="scientific">Romanomermis culicivorax</name>
    <name type="common">Nematode worm</name>
    <dbReference type="NCBI Taxonomy" id="13658"/>
    <lineage>
        <taxon>Eukaryota</taxon>
        <taxon>Metazoa</taxon>
        <taxon>Ecdysozoa</taxon>
        <taxon>Nematoda</taxon>
        <taxon>Enoplea</taxon>
        <taxon>Dorylaimia</taxon>
        <taxon>Mermithida</taxon>
        <taxon>Mermithoidea</taxon>
        <taxon>Mermithidae</taxon>
        <taxon>Romanomermis</taxon>
    </lineage>
</organism>
<dbReference type="AlphaFoldDB" id="A0A915J706"/>
<dbReference type="WBParaSite" id="nRc.2.0.1.t21544-RA">
    <property type="protein sequence ID" value="nRc.2.0.1.t21544-RA"/>
    <property type="gene ID" value="nRc.2.0.1.g21544"/>
</dbReference>
<evidence type="ECO:0000313" key="2">
    <source>
        <dbReference type="Proteomes" id="UP000887565"/>
    </source>
</evidence>
<protein>
    <submittedName>
        <fullName evidence="3">Uncharacterized protein</fullName>
    </submittedName>
</protein>
<feature type="compositionally biased region" description="Polar residues" evidence="1">
    <location>
        <begin position="1"/>
        <end position="10"/>
    </location>
</feature>
<keyword evidence="2" id="KW-1185">Reference proteome</keyword>
<dbReference type="Proteomes" id="UP000887565">
    <property type="component" value="Unplaced"/>
</dbReference>
<evidence type="ECO:0000313" key="3">
    <source>
        <dbReference type="WBParaSite" id="nRc.2.0.1.t21544-RA"/>
    </source>
</evidence>
<feature type="region of interest" description="Disordered" evidence="1">
    <location>
        <begin position="109"/>
        <end position="132"/>
    </location>
</feature>
<proteinExistence type="predicted"/>
<feature type="compositionally biased region" description="Basic residues" evidence="1">
    <location>
        <begin position="123"/>
        <end position="132"/>
    </location>
</feature>